<evidence type="ECO:0000313" key="1">
    <source>
        <dbReference type="EMBL" id="EFJ27489.1"/>
    </source>
</evidence>
<name>D8RKR8_SELML</name>
<dbReference type="Proteomes" id="UP000001514">
    <property type="component" value="Unassembled WGS sequence"/>
</dbReference>
<gene>
    <name evidence="1" type="ORF">SELMODRAFT_96166</name>
</gene>
<proteinExistence type="predicted"/>
<evidence type="ECO:0000313" key="2">
    <source>
        <dbReference type="Proteomes" id="UP000001514"/>
    </source>
</evidence>
<keyword evidence="2" id="KW-1185">Reference proteome</keyword>
<feature type="non-terminal residue" evidence="1">
    <location>
        <position position="1"/>
    </location>
</feature>
<dbReference type="AlphaFoldDB" id="D8RKR8"/>
<sequence>DHCFLETIANVVTSLPFIFVGLQAPRKKTVSKFYADSLIGVGVASSLYHASRGKSRQLLRRGDYTMIATSALCLSRALLQSENWKGLFVCSAALAPFQPFLVTILHTGLTEATFARRVQTQPLLKPAHNLHTISSLAGATLFLADGLYPRTPYLHAAWHLVAAVSVLTYNKLLE</sequence>
<dbReference type="PANTHER" id="PTHR35100">
    <property type="entry name" value="FOLD PROTEIN"/>
    <property type="match status" value="1"/>
</dbReference>
<dbReference type="HOGENOM" id="CLU_074225_1_0_1"/>
<organism evidence="2">
    <name type="scientific">Selaginella moellendorffii</name>
    <name type="common">Spikemoss</name>
    <dbReference type="NCBI Taxonomy" id="88036"/>
    <lineage>
        <taxon>Eukaryota</taxon>
        <taxon>Viridiplantae</taxon>
        <taxon>Streptophyta</taxon>
        <taxon>Embryophyta</taxon>
        <taxon>Tracheophyta</taxon>
        <taxon>Lycopodiopsida</taxon>
        <taxon>Selaginellales</taxon>
        <taxon>Selaginellaceae</taxon>
        <taxon>Selaginella</taxon>
    </lineage>
</organism>
<dbReference type="OMA" id="MRWADYS"/>
<dbReference type="OrthoDB" id="534610at2759"/>
<accession>D8RKR8</accession>
<dbReference type="eggNOG" id="ENOG502QSHI">
    <property type="taxonomic scope" value="Eukaryota"/>
</dbReference>
<dbReference type="Gramene" id="EFJ27489">
    <property type="protein sequence ID" value="EFJ27489"/>
    <property type="gene ID" value="SELMODRAFT_96166"/>
</dbReference>
<protein>
    <submittedName>
        <fullName evidence="1">Uncharacterized protein</fullName>
    </submittedName>
</protein>
<dbReference type="EMBL" id="GL377582">
    <property type="protein sequence ID" value="EFJ27489.1"/>
    <property type="molecule type" value="Genomic_DNA"/>
</dbReference>
<reference evidence="1 2" key="1">
    <citation type="journal article" date="2011" name="Science">
        <title>The Selaginella genome identifies genetic changes associated with the evolution of vascular plants.</title>
        <authorList>
            <person name="Banks J.A."/>
            <person name="Nishiyama T."/>
            <person name="Hasebe M."/>
            <person name="Bowman J.L."/>
            <person name="Gribskov M."/>
            <person name="dePamphilis C."/>
            <person name="Albert V.A."/>
            <person name="Aono N."/>
            <person name="Aoyama T."/>
            <person name="Ambrose B.A."/>
            <person name="Ashton N.W."/>
            <person name="Axtell M.J."/>
            <person name="Barker E."/>
            <person name="Barker M.S."/>
            <person name="Bennetzen J.L."/>
            <person name="Bonawitz N.D."/>
            <person name="Chapple C."/>
            <person name="Cheng C."/>
            <person name="Correa L.G."/>
            <person name="Dacre M."/>
            <person name="DeBarry J."/>
            <person name="Dreyer I."/>
            <person name="Elias M."/>
            <person name="Engstrom E.M."/>
            <person name="Estelle M."/>
            <person name="Feng L."/>
            <person name="Finet C."/>
            <person name="Floyd S.K."/>
            <person name="Frommer W.B."/>
            <person name="Fujita T."/>
            <person name="Gramzow L."/>
            <person name="Gutensohn M."/>
            <person name="Harholt J."/>
            <person name="Hattori M."/>
            <person name="Heyl A."/>
            <person name="Hirai T."/>
            <person name="Hiwatashi Y."/>
            <person name="Ishikawa M."/>
            <person name="Iwata M."/>
            <person name="Karol K.G."/>
            <person name="Koehler B."/>
            <person name="Kolukisaoglu U."/>
            <person name="Kubo M."/>
            <person name="Kurata T."/>
            <person name="Lalonde S."/>
            <person name="Li K."/>
            <person name="Li Y."/>
            <person name="Litt A."/>
            <person name="Lyons E."/>
            <person name="Manning G."/>
            <person name="Maruyama T."/>
            <person name="Michael T.P."/>
            <person name="Mikami K."/>
            <person name="Miyazaki S."/>
            <person name="Morinaga S."/>
            <person name="Murata T."/>
            <person name="Mueller-Roeber B."/>
            <person name="Nelson D.R."/>
            <person name="Obara M."/>
            <person name="Oguri Y."/>
            <person name="Olmstead R.G."/>
            <person name="Onodera N."/>
            <person name="Petersen B.L."/>
            <person name="Pils B."/>
            <person name="Prigge M."/>
            <person name="Rensing S.A."/>
            <person name="Riano-Pachon D.M."/>
            <person name="Roberts A.W."/>
            <person name="Sato Y."/>
            <person name="Scheller H.V."/>
            <person name="Schulz B."/>
            <person name="Schulz C."/>
            <person name="Shakirov E.V."/>
            <person name="Shibagaki N."/>
            <person name="Shinohara N."/>
            <person name="Shippen D.E."/>
            <person name="Soerensen I."/>
            <person name="Sotooka R."/>
            <person name="Sugimoto N."/>
            <person name="Sugita M."/>
            <person name="Sumikawa N."/>
            <person name="Tanurdzic M."/>
            <person name="Theissen G."/>
            <person name="Ulvskov P."/>
            <person name="Wakazuki S."/>
            <person name="Weng J.K."/>
            <person name="Willats W.W."/>
            <person name="Wipf D."/>
            <person name="Wolf P.G."/>
            <person name="Yang L."/>
            <person name="Zimmer A.D."/>
            <person name="Zhu Q."/>
            <person name="Mitros T."/>
            <person name="Hellsten U."/>
            <person name="Loque D."/>
            <person name="Otillar R."/>
            <person name="Salamov A."/>
            <person name="Schmutz J."/>
            <person name="Shapiro H."/>
            <person name="Lindquist E."/>
            <person name="Lucas S."/>
            <person name="Rokhsar D."/>
            <person name="Grigoriev I.V."/>
        </authorList>
    </citation>
    <scope>NUCLEOTIDE SEQUENCE [LARGE SCALE GENOMIC DNA]</scope>
</reference>
<dbReference type="InParanoid" id="D8RKR8"/>
<dbReference type="PANTHER" id="PTHR35100:SF1">
    <property type="entry name" value="F15H11.13 PROTEIN"/>
    <property type="match status" value="1"/>
</dbReference>
<dbReference type="FunCoup" id="D8RKR8">
    <property type="interactions" value="456"/>
</dbReference>
<dbReference type="KEGG" id="smo:SELMODRAFT_96166"/>